<feature type="transmembrane region" description="Helical" evidence="1">
    <location>
        <begin position="55"/>
        <end position="72"/>
    </location>
</feature>
<evidence type="ECO:0000313" key="3">
    <source>
        <dbReference type="Proteomes" id="UP000799777"/>
    </source>
</evidence>
<reference evidence="2" key="1">
    <citation type="journal article" date="2020" name="Stud. Mycol.">
        <title>101 Dothideomycetes genomes: a test case for predicting lifestyles and emergence of pathogens.</title>
        <authorList>
            <person name="Haridas S."/>
            <person name="Albert R."/>
            <person name="Binder M."/>
            <person name="Bloem J."/>
            <person name="Labutti K."/>
            <person name="Salamov A."/>
            <person name="Andreopoulos B."/>
            <person name="Baker S."/>
            <person name="Barry K."/>
            <person name="Bills G."/>
            <person name="Bluhm B."/>
            <person name="Cannon C."/>
            <person name="Castanera R."/>
            <person name="Culley D."/>
            <person name="Daum C."/>
            <person name="Ezra D."/>
            <person name="Gonzalez J."/>
            <person name="Henrissat B."/>
            <person name="Kuo A."/>
            <person name="Liang C."/>
            <person name="Lipzen A."/>
            <person name="Lutzoni F."/>
            <person name="Magnuson J."/>
            <person name="Mondo S."/>
            <person name="Nolan M."/>
            <person name="Ohm R."/>
            <person name="Pangilinan J."/>
            <person name="Park H.-J."/>
            <person name="Ramirez L."/>
            <person name="Alfaro M."/>
            <person name="Sun H."/>
            <person name="Tritt A."/>
            <person name="Yoshinaga Y."/>
            <person name="Zwiers L.-H."/>
            <person name="Turgeon B."/>
            <person name="Goodwin S."/>
            <person name="Spatafora J."/>
            <person name="Crous P."/>
            <person name="Grigoriev I."/>
        </authorList>
    </citation>
    <scope>NUCLEOTIDE SEQUENCE</scope>
    <source>
        <strain evidence="2">CBS 110217</strain>
    </source>
</reference>
<dbReference type="AlphaFoldDB" id="A0A9P4H8S9"/>
<evidence type="ECO:0000256" key="1">
    <source>
        <dbReference type="SAM" id="Phobius"/>
    </source>
</evidence>
<feature type="transmembrane region" description="Helical" evidence="1">
    <location>
        <begin position="92"/>
        <end position="111"/>
    </location>
</feature>
<comment type="caution">
    <text evidence="2">The sequence shown here is derived from an EMBL/GenBank/DDBJ whole genome shotgun (WGS) entry which is preliminary data.</text>
</comment>
<protein>
    <submittedName>
        <fullName evidence="2">Uncharacterized protein</fullName>
    </submittedName>
</protein>
<gene>
    <name evidence="2" type="ORF">EK21DRAFT_111908</name>
</gene>
<proteinExistence type="predicted"/>
<feature type="transmembrane region" description="Helical" evidence="1">
    <location>
        <begin position="138"/>
        <end position="159"/>
    </location>
</feature>
<organism evidence="2 3">
    <name type="scientific">Setomelanomma holmii</name>
    <dbReference type="NCBI Taxonomy" id="210430"/>
    <lineage>
        <taxon>Eukaryota</taxon>
        <taxon>Fungi</taxon>
        <taxon>Dikarya</taxon>
        <taxon>Ascomycota</taxon>
        <taxon>Pezizomycotina</taxon>
        <taxon>Dothideomycetes</taxon>
        <taxon>Pleosporomycetidae</taxon>
        <taxon>Pleosporales</taxon>
        <taxon>Pleosporineae</taxon>
        <taxon>Phaeosphaeriaceae</taxon>
        <taxon>Setomelanomma</taxon>
    </lineage>
</organism>
<dbReference type="OrthoDB" id="3550824at2759"/>
<name>A0A9P4H8S9_9PLEO</name>
<sequence>MAPLTSDAIATAPTDDAFGINNVSGYYGPGAWAAWYLTLLTSWVALVVNSRSHNWYFVAYLLYINCAAVDLWCQTEEASETNTQLYHSGPIAAALTVVSWGTLHAMSQIVYTTSRCEGLMKDRSRGHEQFRHLRGRRIVLSIGTILPLCAGLVTFGRLLRNNFLTSDHSSPTSGAHDISRHSFLTFRWHGLGMAPGSSILDTVLLAAEVLSTFLILGAALVPFYRYSLRTYVASQTLAFATNLYAFTAIGPAIIMLSCSIFGWLILDVPHMDPSTIFKPQAPQSISEMDQAFTLFVALAMAAYELMPTIRKLKCTTWPSLSTAIRATLQTRFYTKRRSSYGVWPTGENVGLLGGEDGQYGLQLETFQDRVELLSGPWRGILMGRPFEDPARLPGLEDVGTWYDSSEE</sequence>
<evidence type="ECO:0000313" key="2">
    <source>
        <dbReference type="EMBL" id="KAF2030386.1"/>
    </source>
</evidence>
<dbReference type="Proteomes" id="UP000799777">
    <property type="component" value="Unassembled WGS sequence"/>
</dbReference>
<keyword evidence="1" id="KW-0472">Membrane</keyword>
<keyword evidence="3" id="KW-1185">Reference proteome</keyword>
<feature type="transmembrane region" description="Helical" evidence="1">
    <location>
        <begin position="243"/>
        <end position="265"/>
    </location>
</feature>
<accession>A0A9P4H8S9</accession>
<feature type="transmembrane region" description="Helical" evidence="1">
    <location>
        <begin position="30"/>
        <end position="48"/>
    </location>
</feature>
<keyword evidence="1" id="KW-1133">Transmembrane helix</keyword>
<dbReference type="EMBL" id="ML978190">
    <property type="protein sequence ID" value="KAF2030386.1"/>
    <property type="molecule type" value="Genomic_DNA"/>
</dbReference>
<feature type="transmembrane region" description="Helical" evidence="1">
    <location>
        <begin position="203"/>
        <end position="223"/>
    </location>
</feature>
<keyword evidence="1" id="KW-0812">Transmembrane</keyword>